<dbReference type="EMBL" id="LACI01002653">
    <property type="protein sequence ID" value="KJU81529.1"/>
    <property type="molecule type" value="Genomic_DNA"/>
</dbReference>
<dbReference type="AlphaFoldDB" id="A0A0F3GHU9"/>
<dbReference type="Gene3D" id="2.40.128.340">
    <property type="match status" value="1"/>
</dbReference>
<dbReference type="Proteomes" id="UP000033423">
    <property type="component" value="Unassembled WGS sequence"/>
</dbReference>
<dbReference type="SUPFAM" id="SSF69318">
    <property type="entry name" value="Integrin alpha N-terminal domain"/>
    <property type="match status" value="1"/>
</dbReference>
<evidence type="ECO:0008006" key="4">
    <source>
        <dbReference type="Google" id="ProtNLM"/>
    </source>
</evidence>
<keyword evidence="1" id="KW-0732">Signal</keyword>
<keyword evidence="3" id="KW-1185">Reference proteome</keyword>
<gene>
    <name evidence="2" type="ORF">MBAV_006279</name>
</gene>
<proteinExistence type="predicted"/>
<reference evidence="2 3" key="1">
    <citation type="submission" date="2015-02" db="EMBL/GenBank/DDBJ databases">
        <title>Single-cell genomics of uncultivated deep-branching MTB reveals a conserved set of magnetosome genes.</title>
        <authorList>
            <person name="Kolinko S."/>
            <person name="Richter M."/>
            <person name="Glockner F.O."/>
            <person name="Brachmann A."/>
            <person name="Schuler D."/>
        </authorList>
    </citation>
    <scope>NUCLEOTIDE SEQUENCE [LARGE SCALE GENOMIC DNA]</scope>
    <source>
        <strain evidence="2">TM-1</strain>
    </source>
</reference>
<name>A0A0F3GHU9_9BACT</name>
<comment type="caution">
    <text evidence="2">The sequence shown here is derived from an EMBL/GenBank/DDBJ whole genome shotgun (WGS) entry which is preliminary data.</text>
</comment>
<evidence type="ECO:0000256" key="1">
    <source>
        <dbReference type="ARBA" id="ARBA00022729"/>
    </source>
</evidence>
<sequence length="108" mass="11966">MEQTRQLKVAADFDGDGKADILWQDSITGDTAAWLMDGAKIVNANYVIRGIPSNWWLLAAGDYNGDGKADVLWQDNTTGDVAVWFMDDLKVLGGDYVVHGLSLDWQFK</sequence>
<evidence type="ECO:0000313" key="2">
    <source>
        <dbReference type="EMBL" id="KJU81529.1"/>
    </source>
</evidence>
<accession>A0A0F3GHU9</accession>
<dbReference type="InterPro" id="IPR028994">
    <property type="entry name" value="Integrin_alpha_N"/>
</dbReference>
<dbReference type="PANTHER" id="PTHR46580">
    <property type="entry name" value="SENSOR KINASE-RELATED"/>
    <property type="match status" value="1"/>
</dbReference>
<evidence type="ECO:0000313" key="3">
    <source>
        <dbReference type="Proteomes" id="UP000033423"/>
    </source>
</evidence>
<dbReference type="Pfam" id="PF13517">
    <property type="entry name" value="FG-GAP_3"/>
    <property type="match status" value="1"/>
</dbReference>
<protein>
    <recommendedName>
        <fullName evidence="4">FG-GAP repeat-containing protein</fullName>
    </recommendedName>
</protein>
<dbReference type="PANTHER" id="PTHR46580:SF2">
    <property type="entry name" value="MAM DOMAIN-CONTAINING PROTEIN"/>
    <property type="match status" value="1"/>
</dbReference>
<organism evidence="2 3">
    <name type="scientific">Candidatus Magnetobacterium bavaricum</name>
    <dbReference type="NCBI Taxonomy" id="29290"/>
    <lineage>
        <taxon>Bacteria</taxon>
        <taxon>Pseudomonadati</taxon>
        <taxon>Nitrospirota</taxon>
        <taxon>Thermodesulfovibrionia</taxon>
        <taxon>Thermodesulfovibrionales</taxon>
        <taxon>Candidatus Magnetobacteriaceae</taxon>
        <taxon>Candidatus Magnetobacterium</taxon>
    </lineage>
</organism>
<dbReference type="InterPro" id="IPR013517">
    <property type="entry name" value="FG-GAP"/>
</dbReference>